<dbReference type="EMBL" id="FMVT01000008">
    <property type="protein sequence ID" value="SCY72144.1"/>
    <property type="molecule type" value="Genomic_DNA"/>
</dbReference>
<dbReference type="AlphaFoldDB" id="A0A1G5I815"/>
<evidence type="ECO:0000313" key="2">
    <source>
        <dbReference type="EMBL" id="SCY72144.1"/>
    </source>
</evidence>
<feature type="transmembrane region" description="Helical" evidence="1">
    <location>
        <begin position="40"/>
        <end position="57"/>
    </location>
</feature>
<reference evidence="2 3" key="1">
    <citation type="submission" date="2016-10" db="EMBL/GenBank/DDBJ databases">
        <authorList>
            <person name="de Groot N.N."/>
        </authorList>
    </citation>
    <scope>NUCLEOTIDE SEQUENCE [LARGE SCALE GENOMIC DNA]</scope>
    <source>
        <strain evidence="2 3">CGMCC 1.8925</strain>
    </source>
</reference>
<organism evidence="2 3">
    <name type="scientific">Paracoccus tibetensis</name>
    <dbReference type="NCBI Taxonomy" id="336292"/>
    <lineage>
        <taxon>Bacteria</taxon>
        <taxon>Pseudomonadati</taxon>
        <taxon>Pseudomonadota</taxon>
        <taxon>Alphaproteobacteria</taxon>
        <taxon>Rhodobacterales</taxon>
        <taxon>Paracoccaceae</taxon>
        <taxon>Paracoccus</taxon>
    </lineage>
</organism>
<proteinExistence type="predicted"/>
<dbReference type="NCBIfam" id="NF037970">
    <property type="entry name" value="vanZ_1"/>
    <property type="match status" value="1"/>
</dbReference>
<dbReference type="STRING" id="336292.SAMN05660710_02489"/>
<evidence type="ECO:0000313" key="3">
    <source>
        <dbReference type="Proteomes" id="UP000199502"/>
    </source>
</evidence>
<name>A0A1G5I815_9RHOB</name>
<sequence length="120" mass="12695">MSRQEKLAAGLTLLVALAIAALTLTPISSPQIGEIEQSDKIYHAIAFAALAFPIALLQPRWLVVAVPFFAAFGGIIEIVQPFVGRECSLTDWLADLIGVALGVVAGRAAAASMPVAWRLR</sequence>
<accession>A0A1G5I815</accession>
<dbReference type="RefSeq" id="WP_090744857.1">
    <property type="nucleotide sequence ID" value="NZ_FMVT01000008.1"/>
</dbReference>
<dbReference type="Proteomes" id="UP000199502">
    <property type="component" value="Unassembled WGS sequence"/>
</dbReference>
<keyword evidence="3" id="KW-1185">Reference proteome</keyword>
<gene>
    <name evidence="2" type="ORF">SAMN05660710_02489</name>
</gene>
<feature type="transmembrane region" description="Helical" evidence="1">
    <location>
        <begin position="64"/>
        <end position="84"/>
    </location>
</feature>
<protein>
    <submittedName>
        <fullName evidence="2">VanZ like family protein</fullName>
    </submittedName>
</protein>
<dbReference type="OrthoDB" id="582407at2"/>
<feature type="transmembrane region" description="Helical" evidence="1">
    <location>
        <begin position="96"/>
        <end position="117"/>
    </location>
</feature>
<keyword evidence="1" id="KW-0812">Transmembrane</keyword>
<keyword evidence="1" id="KW-1133">Transmembrane helix</keyword>
<keyword evidence="1" id="KW-0472">Membrane</keyword>
<evidence type="ECO:0000256" key="1">
    <source>
        <dbReference type="SAM" id="Phobius"/>
    </source>
</evidence>